<proteinExistence type="predicted"/>
<feature type="compositionally biased region" description="Acidic residues" evidence="1">
    <location>
        <begin position="233"/>
        <end position="263"/>
    </location>
</feature>
<evidence type="ECO:0000313" key="3">
    <source>
        <dbReference type="EMBL" id="GAD32610.1"/>
    </source>
</evidence>
<evidence type="ECO:0000256" key="1">
    <source>
        <dbReference type="SAM" id="MobiDB-lite"/>
    </source>
</evidence>
<keyword evidence="2" id="KW-0812">Transmembrane</keyword>
<dbReference type="EMBL" id="DF196823">
    <property type="protein sequence ID" value="GAD32610.1"/>
    <property type="molecule type" value="Genomic_DNA"/>
</dbReference>
<dbReference type="HOGENOM" id="CLU_296449_0_0_6"/>
<feature type="region of interest" description="Disordered" evidence="1">
    <location>
        <begin position="229"/>
        <end position="267"/>
    </location>
</feature>
<keyword evidence="2" id="KW-0472">Membrane</keyword>
<accession>V5F4M9</accession>
<name>V5F4M9_PHOLE</name>
<evidence type="ECO:0000256" key="2">
    <source>
        <dbReference type="SAM" id="Phobius"/>
    </source>
</evidence>
<evidence type="ECO:0000313" key="4">
    <source>
        <dbReference type="Proteomes" id="UP000030675"/>
    </source>
</evidence>
<dbReference type="Proteomes" id="UP000030675">
    <property type="component" value="Unassembled WGS sequence"/>
</dbReference>
<organism evidence="3 4">
    <name type="scientific">Photobacterium leiognathi lrivu.4.1</name>
    <dbReference type="NCBI Taxonomy" id="1248232"/>
    <lineage>
        <taxon>Bacteria</taxon>
        <taxon>Pseudomonadati</taxon>
        <taxon>Pseudomonadota</taxon>
        <taxon>Gammaproteobacteria</taxon>
        <taxon>Vibrionales</taxon>
        <taxon>Vibrionaceae</taxon>
        <taxon>Photobacterium</taxon>
    </lineage>
</organism>
<dbReference type="InterPro" id="IPR028974">
    <property type="entry name" value="TSP_type-3_rpt"/>
</dbReference>
<dbReference type="AlphaFoldDB" id="V5F4M9"/>
<keyword evidence="2" id="KW-1133">Transmembrane helix</keyword>
<reference evidence="4" key="1">
    <citation type="submission" date="2012-12" db="EMBL/GenBank/DDBJ databases">
        <title>Genome Sequence of Photobacterium leiognathi lrivu.4.1.</title>
        <authorList>
            <person name="Urbanczyk H."/>
            <person name="Ogura Y."/>
            <person name="Hayashi T."/>
            <person name="Dunlap P.V."/>
        </authorList>
    </citation>
    <scope>NUCLEOTIDE SEQUENCE [LARGE SCALE GENOMIC DNA]</scope>
    <source>
        <strain evidence="4">lrivu.4.1</strain>
    </source>
</reference>
<dbReference type="RefSeq" id="WP_023935517.1">
    <property type="nucleotide sequence ID" value="NZ_DF196823.1"/>
</dbReference>
<dbReference type="eggNOG" id="COG3637">
    <property type="taxonomic scope" value="Bacteria"/>
</dbReference>
<protein>
    <submittedName>
        <fullName evidence="3">Uncharacterized protein</fullName>
    </submittedName>
</protein>
<dbReference type="Gene3D" id="4.10.1080.10">
    <property type="entry name" value="TSP type-3 repeat"/>
    <property type="match status" value="1"/>
</dbReference>
<gene>
    <name evidence="3" type="ORF">PLEI_4289</name>
</gene>
<sequence length="1018" mass="111613">MSVVSGVTERLSIALTPSLIPLPQSEVLGVVLLEQPSVANLTYQWYRLSGVLGSGDTWPASAEINGATGANYTVTTDDQGYYLGVIVTDTGGSGLSAHALSSARAAVPSASDSLSITGSISVSRLYENSAPQFQAQLLRDGSLDAENTANVTANWYLVDTPTQRSAPETWQSLTRPLTSNSLQGHARRYLLLHLSYRENTNVKAQHVVLSDAIEGTIPITPDDIDGDGIANEWDSDIDGDGVDNNVDDFPEDKDYSLDTDGDGTPDSLNDANITGIEITSDDSYTIDNDELVRFIPITLSNGGTLVTSHALIGNASIVDNTLLYQAPSEMPQQMYLEYEWINDKGDTMSGQLLLLASSTDPTKPRFDDVTPVDIQAKGLFTSISGLSPTARDILGNPVPVSLLDGMPRLRSGSHIVYWEAIDPSTQATQIVGQLYRVFPQVDFEQRAIAYEGGETQVTVHLSGASPNYPVTIPVVIDSEQSTSDVNDHTLNPLHTITIDSGLKGTVRFFVNDDGISEGEERLNLSFGDGVNKGVFDSLTVNLLESEPMPSIKAITVDKQGKIRSLVYPELVEQLALKAQIFKPKASDKVLIDWFIENDGEKEPLGQTFDEELLPLDFVLPVGRHHFHYQAKVLGNNSDVLNGKMTLRVMNTQPLSRTQDSDRDGALDNVEGLVDSDNDLIPDYLDAINSCELQVIDNEKVTNGGFVLQSSPGSCIQLGRLSEKAGTYSPYVENSLRSATDEKGQELLPPDIDNISIYIENDVNNFTITDVFNESVIIVLPLMKPLETGSVYRKYTERSGWFTFDENEEGSNLRYAQGELGFCPAPGSDQYQETPILGAYCLEVTLKDGGVHDDDAERNGQIDDPGYMAYPLNTLVIPSFTVTSEAVNDSQTNLNKLQFNLCNYITTVDCQRLSVISSSVDYGGMITSERQEITVTLPSWVRETTIYLTIYDGNNLVTLPVHLIVTLEEQHDNNKDIAIKGGSLNLNELLMLWLCYCIVSLFFGRGKFKYYRMTFKNVR</sequence>
<dbReference type="GO" id="GO:0005509">
    <property type="term" value="F:calcium ion binding"/>
    <property type="evidence" value="ECO:0007669"/>
    <property type="project" value="InterPro"/>
</dbReference>
<dbReference type="Gene3D" id="2.60.40.2700">
    <property type="match status" value="1"/>
</dbReference>
<feature type="transmembrane region" description="Helical" evidence="2">
    <location>
        <begin position="988"/>
        <end position="1005"/>
    </location>
</feature>